<comment type="caution">
    <text evidence="1">The sequence shown here is derived from an EMBL/GenBank/DDBJ whole genome shotgun (WGS) entry which is preliminary data.</text>
</comment>
<proteinExistence type="predicted"/>
<reference evidence="1 2" key="1">
    <citation type="submission" date="2020-08" db="EMBL/GenBank/DDBJ databases">
        <title>Genomic Encyclopedia of Type Strains, Phase IV (KMG-V): Genome sequencing to study the core and pangenomes of soil and plant-associated prokaryotes.</title>
        <authorList>
            <person name="Whitman W."/>
        </authorList>
    </citation>
    <scope>NUCLEOTIDE SEQUENCE [LARGE SCALE GENOMIC DNA]</scope>
    <source>
        <strain evidence="1 2">JPY162</strain>
    </source>
</reference>
<evidence type="ECO:0000313" key="2">
    <source>
        <dbReference type="Proteomes" id="UP000592820"/>
    </source>
</evidence>
<gene>
    <name evidence="1" type="ORF">HDG41_008059</name>
</gene>
<accession>A0A7W8P837</accession>
<organism evidence="1 2">
    <name type="scientific">Paraburkholderia youngii</name>
    <dbReference type="NCBI Taxonomy" id="2782701"/>
    <lineage>
        <taxon>Bacteria</taxon>
        <taxon>Pseudomonadati</taxon>
        <taxon>Pseudomonadota</taxon>
        <taxon>Betaproteobacteria</taxon>
        <taxon>Burkholderiales</taxon>
        <taxon>Burkholderiaceae</taxon>
        <taxon>Paraburkholderia</taxon>
    </lineage>
</organism>
<name>A0A7W8P837_9BURK</name>
<protein>
    <submittedName>
        <fullName evidence="1">Transposase</fullName>
    </submittedName>
</protein>
<sequence>MDHATLVGIDLGKHSFHLHGQDRNGKAVFRKKLGRKQLVEFFATYAGLHRRHGSVRRLSSHGSQAGHIWPPGQADFASVRPAFREVKQERLRRCRGDLRSRITTNDEVRDAED</sequence>
<dbReference type="AlphaFoldDB" id="A0A7W8P837"/>
<dbReference type="EMBL" id="JACHDE010000052">
    <property type="protein sequence ID" value="MBB5405960.1"/>
    <property type="molecule type" value="Genomic_DNA"/>
</dbReference>
<dbReference type="Proteomes" id="UP000592820">
    <property type="component" value="Unassembled WGS sequence"/>
</dbReference>
<evidence type="ECO:0000313" key="1">
    <source>
        <dbReference type="EMBL" id="MBB5405960.1"/>
    </source>
</evidence>